<feature type="domain" description="Phosphatidic acid phosphatase type 2/haloperoxidase" evidence="2">
    <location>
        <begin position="102"/>
        <end position="215"/>
    </location>
</feature>
<dbReference type="InterPro" id="IPR036938">
    <property type="entry name" value="PAP2/HPO_sf"/>
</dbReference>
<dbReference type="AlphaFoldDB" id="A0A6J6GX00"/>
<dbReference type="SUPFAM" id="SSF48317">
    <property type="entry name" value="Acid phosphatase/Vanadium-dependent haloperoxidase"/>
    <property type="match status" value="1"/>
</dbReference>
<evidence type="ECO:0000313" key="3">
    <source>
        <dbReference type="EMBL" id="CAB4605891.1"/>
    </source>
</evidence>
<feature type="transmembrane region" description="Helical" evidence="1">
    <location>
        <begin position="173"/>
        <end position="192"/>
    </location>
</feature>
<dbReference type="Gene3D" id="1.20.144.10">
    <property type="entry name" value="Phosphatidic acid phosphatase type 2/haloperoxidase"/>
    <property type="match status" value="1"/>
</dbReference>
<evidence type="ECO:0000259" key="2">
    <source>
        <dbReference type="SMART" id="SM00014"/>
    </source>
</evidence>
<proteinExistence type="predicted"/>
<dbReference type="Pfam" id="PF01569">
    <property type="entry name" value="PAP2"/>
    <property type="match status" value="1"/>
</dbReference>
<sequence>MMSTRRFVATVVALTLIIALLAQLVILQRGYVHDVYILPQSDGRSWIEWFDWYSIRLARRLVEDKTLFEATAILGLRGVIISVCFPILGWVAWKRRTWAPIVGFVIVLLFETGLAGSMKMAMGRQFPWESWPQMGALQSGELAFPSGHATNVVALLGYMAWYFTKIGSIMRKIAWGLVSAASVIVSISSWLIRTHWPTDLVAGTAYGVIALVTVIAMFNALGLNPSATAPHSPTTRP</sequence>
<keyword evidence="1" id="KW-1133">Transmembrane helix</keyword>
<reference evidence="3" key="1">
    <citation type="submission" date="2020-05" db="EMBL/GenBank/DDBJ databases">
        <authorList>
            <person name="Chiriac C."/>
            <person name="Salcher M."/>
            <person name="Ghai R."/>
            <person name="Kavagutti S V."/>
        </authorList>
    </citation>
    <scope>NUCLEOTIDE SEQUENCE</scope>
</reference>
<organism evidence="3">
    <name type="scientific">freshwater metagenome</name>
    <dbReference type="NCBI Taxonomy" id="449393"/>
    <lineage>
        <taxon>unclassified sequences</taxon>
        <taxon>metagenomes</taxon>
        <taxon>ecological metagenomes</taxon>
    </lineage>
</organism>
<keyword evidence="1" id="KW-0812">Transmembrane</keyword>
<feature type="transmembrane region" description="Helical" evidence="1">
    <location>
        <begin position="204"/>
        <end position="223"/>
    </location>
</feature>
<name>A0A6J6GX00_9ZZZZ</name>
<keyword evidence="1" id="KW-0472">Membrane</keyword>
<feature type="transmembrane region" description="Helical" evidence="1">
    <location>
        <begin position="70"/>
        <end position="91"/>
    </location>
</feature>
<dbReference type="EMBL" id="CAEZUX010000004">
    <property type="protein sequence ID" value="CAB4605891.1"/>
    <property type="molecule type" value="Genomic_DNA"/>
</dbReference>
<dbReference type="InterPro" id="IPR000326">
    <property type="entry name" value="PAP2/HPO"/>
</dbReference>
<dbReference type="SMART" id="SM00014">
    <property type="entry name" value="acidPPc"/>
    <property type="match status" value="1"/>
</dbReference>
<feature type="transmembrane region" description="Helical" evidence="1">
    <location>
        <begin position="98"/>
        <end position="122"/>
    </location>
</feature>
<protein>
    <submittedName>
        <fullName evidence="3">Unannotated protein</fullName>
    </submittedName>
</protein>
<dbReference type="PANTHER" id="PTHR14969">
    <property type="entry name" value="SPHINGOSINE-1-PHOSPHATE PHOSPHOHYDROLASE"/>
    <property type="match status" value="1"/>
</dbReference>
<gene>
    <name evidence="3" type="ORF">UFOPK1874_00106</name>
</gene>
<evidence type="ECO:0000256" key="1">
    <source>
        <dbReference type="SAM" id="Phobius"/>
    </source>
</evidence>
<dbReference type="PANTHER" id="PTHR14969:SF13">
    <property type="entry name" value="AT30094P"/>
    <property type="match status" value="1"/>
</dbReference>
<feature type="transmembrane region" description="Helical" evidence="1">
    <location>
        <begin position="142"/>
        <end position="161"/>
    </location>
</feature>
<accession>A0A6J6GX00</accession>